<feature type="region of interest" description="Disordered" evidence="1">
    <location>
        <begin position="89"/>
        <end position="110"/>
    </location>
</feature>
<reference evidence="4" key="1">
    <citation type="journal article" date="2019" name="Int. J. Syst. Evol. Microbiol.">
        <title>The Global Catalogue of Microorganisms (GCM) 10K type strain sequencing project: providing services to taxonomists for standard genome sequencing and annotation.</title>
        <authorList>
            <consortium name="The Broad Institute Genomics Platform"/>
            <consortium name="The Broad Institute Genome Sequencing Center for Infectious Disease"/>
            <person name="Wu L."/>
            <person name="Ma J."/>
        </authorList>
    </citation>
    <scope>NUCLEOTIDE SEQUENCE [LARGE SCALE GENOMIC DNA]</scope>
    <source>
        <strain evidence="4">CCM 8932</strain>
    </source>
</reference>
<feature type="domain" description="FMN-binding" evidence="2">
    <location>
        <begin position="16"/>
        <end position="89"/>
    </location>
</feature>
<sequence length="110" mass="11556">MAKYRAGAYKIVGDGYLHDLPLTISFSADRITGIKVKPGTKLHGLEKQAIPKVVHRILTEQTVDIDAVTGATVTSDGLVDAVTDVMDAMDAGAAPDGPAEADNQHQIESA</sequence>
<evidence type="ECO:0000313" key="3">
    <source>
        <dbReference type="EMBL" id="MFC6165803.1"/>
    </source>
</evidence>
<feature type="compositionally biased region" description="Low complexity" evidence="1">
    <location>
        <begin position="89"/>
        <end position="101"/>
    </location>
</feature>
<comment type="caution">
    <text evidence="3">The sequence shown here is derived from an EMBL/GenBank/DDBJ whole genome shotgun (WGS) entry which is preliminary data.</text>
</comment>
<dbReference type="Pfam" id="PF04205">
    <property type="entry name" value="FMN_bind"/>
    <property type="match status" value="1"/>
</dbReference>
<dbReference type="RefSeq" id="WP_137640437.1">
    <property type="nucleotide sequence ID" value="NZ_BJDK01000020.1"/>
</dbReference>
<evidence type="ECO:0000256" key="1">
    <source>
        <dbReference type="SAM" id="MobiDB-lite"/>
    </source>
</evidence>
<organism evidence="3 4">
    <name type="scientific">Lactiplantibacillus dongliensis</name>
    <dbReference type="NCBI Taxonomy" id="2559919"/>
    <lineage>
        <taxon>Bacteria</taxon>
        <taxon>Bacillati</taxon>
        <taxon>Bacillota</taxon>
        <taxon>Bacilli</taxon>
        <taxon>Lactobacillales</taxon>
        <taxon>Lactobacillaceae</taxon>
        <taxon>Lactiplantibacillus</taxon>
    </lineage>
</organism>
<protein>
    <submittedName>
        <fullName evidence="3">FMN-binding protein</fullName>
    </submittedName>
</protein>
<dbReference type="SMART" id="SM00900">
    <property type="entry name" value="FMN_bind"/>
    <property type="match status" value="1"/>
</dbReference>
<evidence type="ECO:0000259" key="2">
    <source>
        <dbReference type="SMART" id="SM00900"/>
    </source>
</evidence>
<dbReference type="InterPro" id="IPR007329">
    <property type="entry name" value="FMN-bd"/>
</dbReference>
<dbReference type="Gene3D" id="3.90.1010.20">
    <property type="match status" value="1"/>
</dbReference>
<gene>
    <name evidence="3" type="ORF">ACFP3T_14125</name>
</gene>
<dbReference type="Proteomes" id="UP001596253">
    <property type="component" value="Unassembled WGS sequence"/>
</dbReference>
<keyword evidence="4" id="KW-1185">Reference proteome</keyword>
<evidence type="ECO:0000313" key="4">
    <source>
        <dbReference type="Proteomes" id="UP001596253"/>
    </source>
</evidence>
<dbReference type="EMBL" id="JBHSSD010000060">
    <property type="protein sequence ID" value="MFC6165803.1"/>
    <property type="molecule type" value="Genomic_DNA"/>
</dbReference>
<accession>A0ABW1RC76</accession>
<proteinExistence type="predicted"/>
<name>A0ABW1RC76_9LACO</name>